<dbReference type="InterPro" id="IPR002201">
    <property type="entry name" value="Glyco_trans_9"/>
</dbReference>
<evidence type="ECO:0000256" key="2">
    <source>
        <dbReference type="ARBA" id="ARBA00022679"/>
    </source>
</evidence>
<keyword evidence="2" id="KW-0808">Transferase</keyword>
<protein>
    <submittedName>
        <fullName evidence="3">Glycosyltransferase family 9 protein</fullName>
    </submittedName>
</protein>
<dbReference type="PANTHER" id="PTHR30160">
    <property type="entry name" value="TETRAACYLDISACCHARIDE 4'-KINASE-RELATED"/>
    <property type="match status" value="1"/>
</dbReference>
<sequence length="396" mass="43816">MLGALFARVRQFSRLRRRQRQLARLSQVDQAALAKQATPDPGRVLVVRNDSIGDYLLYRPWLRLLAQQVRGRGQRLTLAANALWAPLARAWDADLFDELLVVDFRRFQHDLGYRTEVLGTIGAGGYGEVIYPLHVREPAVENFIRFLRAPRRVASQGEHRTDAWFSLLDQSYTLLLPTTPATLFEYDRNGEFFTNWLAAQALPAPPRPPLHLPVRADEAARFQPPGAPPAIVLFPGASARQKQWPAVHFAALALGLHQRYGGRYRLVLAGSPADTALASRIQAAAGAVPLENRCGQTTLPELAALLSQARLLISNDTVAAHLATQLGTPCLVVLMGENYGKFFPYPPELLRSPCQCLFPPEMEARFAAGNFRPPDRDPDISCVSPVRVLAAAAELL</sequence>
<dbReference type="Gene3D" id="3.40.50.2000">
    <property type="entry name" value="Glycogen Phosphorylase B"/>
    <property type="match status" value="2"/>
</dbReference>
<name>A0ABW4QSV0_9BACT</name>
<dbReference type="InterPro" id="IPR051199">
    <property type="entry name" value="LPS_LOS_Heptosyltrfase"/>
</dbReference>
<keyword evidence="1" id="KW-0328">Glycosyltransferase</keyword>
<evidence type="ECO:0000313" key="4">
    <source>
        <dbReference type="Proteomes" id="UP001597197"/>
    </source>
</evidence>
<organism evidence="3 4">
    <name type="scientific">Hymenobacter bucti</name>
    <dbReference type="NCBI Taxonomy" id="1844114"/>
    <lineage>
        <taxon>Bacteria</taxon>
        <taxon>Pseudomonadati</taxon>
        <taxon>Bacteroidota</taxon>
        <taxon>Cytophagia</taxon>
        <taxon>Cytophagales</taxon>
        <taxon>Hymenobacteraceae</taxon>
        <taxon>Hymenobacter</taxon>
    </lineage>
</organism>
<dbReference type="SUPFAM" id="SSF53756">
    <property type="entry name" value="UDP-Glycosyltransferase/glycogen phosphorylase"/>
    <property type="match status" value="1"/>
</dbReference>
<dbReference type="EMBL" id="JBHUFD010000003">
    <property type="protein sequence ID" value="MFD1872643.1"/>
    <property type="molecule type" value="Genomic_DNA"/>
</dbReference>
<dbReference type="Proteomes" id="UP001597197">
    <property type="component" value="Unassembled WGS sequence"/>
</dbReference>
<proteinExistence type="predicted"/>
<dbReference type="CDD" id="cd03789">
    <property type="entry name" value="GT9_LPS_heptosyltransferase"/>
    <property type="match status" value="1"/>
</dbReference>
<dbReference type="RefSeq" id="WP_382313087.1">
    <property type="nucleotide sequence ID" value="NZ_JBHUFD010000003.1"/>
</dbReference>
<keyword evidence="4" id="KW-1185">Reference proteome</keyword>
<reference evidence="4" key="1">
    <citation type="journal article" date="2019" name="Int. J. Syst. Evol. Microbiol.">
        <title>The Global Catalogue of Microorganisms (GCM) 10K type strain sequencing project: providing services to taxonomists for standard genome sequencing and annotation.</title>
        <authorList>
            <consortium name="The Broad Institute Genomics Platform"/>
            <consortium name="The Broad Institute Genome Sequencing Center for Infectious Disease"/>
            <person name="Wu L."/>
            <person name="Ma J."/>
        </authorList>
    </citation>
    <scope>NUCLEOTIDE SEQUENCE [LARGE SCALE GENOMIC DNA]</scope>
    <source>
        <strain evidence="4">CGMCC 1.15795</strain>
    </source>
</reference>
<evidence type="ECO:0000256" key="1">
    <source>
        <dbReference type="ARBA" id="ARBA00022676"/>
    </source>
</evidence>
<evidence type="ECO:0000313" key="3">
    <source>
        <dbReference type="EMBL" id="MFD1872643.1"/>
    </source>
</evidence>
<dbReference type="PANTHER" id="PTHR30160:SF1">
    <property type="entry name" value="LIPOPOLYSACCHARIDE 1,2-N-ACETYLGLUCOSAMINETRANSFERASE-RELATED"/>
    <property type="match status" value="1"/>
</dbReference>
<accession>A0ABW4QSV0</accession>
<comment type="caution">
    <text evidence="3">The sequence shown here is derived from an EMBL/GenBank/DDBJ whole genome shotgun (WGS) entry which is preliminary data.</text>
</comment>
<dbReference type="Pfam" id="PF01075">
    <property type="entry name" value="Glyco_transf_9"/>
    <property type="match status" value="1"/>
</dbReference>
<gene>
    <name evidence="3" type="ORF">ACFSDX_09390</name>
</gene>